<dbReference type="GO" id="GO:0022900">
    <property type="term" value="P:electron transport chain"/>
    <property type="evidence" value="ECO:0007669"/>
    <property type="project" value="UniProtKB-UniRule"/>
</dbReference>
<comment type="cofactor">
    <cofactor evidence="6">
        <name>FMN</name>
        <dbReference type="ChEBI" id="CHEBI:58210"/>
    </cofactor>
</comment>
<gene>
    <name evidence="6 9" type="primary">rnfG</name>
    <name evidence="9" type="ordered locus">DEFDS_0489</name>
</gene>
<dbReference type="InterPro" id="IPR010209">
    <property type="entry name" value="Ion_transpt_RnfG/RsxG"/>
</dbReference>
<evidence type="ECO:0000256" key="2">
    <source>
        <dbReference type="ARBA" id="ARBA00022553"/>
    </source>
</evidence>
<dbReference type="NCBIfam" id="TIGR01947">
    <property type="entry name" value="rnfG"/>
    <property type="match status" value="1"/>
</dbReference>
<feature type="modified residue" description="FMN phosphoryl threonine" evidence="6">
    <location>
        <position position="162"/>
    </location>
</feature>
<keyword evidence="6" id="KW-0997">Cell inner membrane</keyword>
<keyword evidence="2 6" id="KW-0597">Phosphoprotein</keyword>
<keyword evidence="10" id="KW-1185">Reference proteome</keyword>
<comment type="function">
    <text evidence="6">Part of a membrane-bound complex that couples electron transfer with translocation of ions across the membrane.</text>
</comment>
<dbReference type="EMBL" id="AP011529">
    <property type="protein sequence ID" value="BAI79983.1"/>
    <property type="molecule type" value="Genomic_DNA"/>
</dbReference>
<dbReference type="eggNOG" id="COG4659">
    <property type="taxonomic scope" value="Bacteria"/>
</dbReference>
<keyword evidence="1 6" id="KW-0813">Transport</keyword>
<evidence type="ECO:0000256" key="1">
    <source>
        <dbReference type="ARBA" id="ARBA00022448"/>
    </source>
</evidence>
<dbReference type="PIRSF" id="PIRSF006091">
    <property type="entry name" value="E_trnsport_RnfG"/>
    <property type="match status" value="1"/>
</dbReference>
<evidence type="ECO:0000313" key="10">
    <source>
        <dbReference type="Proteomes" id="UP000001520"/>
    </source>
</evidence>
<name>D3PBL0_DEFDS</name>
<evidence type="ECO:0000256" key="3">
    <source>
        <dbReference type="ARBA" id="ARBA00022630"/>
    </source>
</evidence>
<feature type="transmembrane region" description="Helical" evidence="7">
    <location>
        <begin position="12"/>
        <end position="32"/>
    </location>
</feature>
<evidence type="ECO:0000259" key="8">
    <source>
        <dbReference type="SMART" id="SM00900"/>
    </source>
</evidence>
<dbReference type="AlphaFoldDB" id="D3PBL0"/>
<evidence type="ECO:0000256" key="6">
    <source>
        <dbReference type="HAMAP-Rule" id="MF_00479"/>
    </source>
</evidence>
<keyword evidence="6" id="KW-1003">Cell membrane</keyword>
<dbReference type="HOGENOM" id="CLU_077882_1_0_0"/>
<comment type="subunit">
    <text evidence="6">The complex is composed of six subunits: RnfA, RnfB, RnfC, RnfD, RnfE and RnfG.</text>
</comment>
<dbReference type="RefSeq" id="WP_013007231.1">
    <property type="nucleotide sequence ID" value="NC_013939.1"/>
</dbReference>
<dbReference type="InterPro" id="IPR007329">
    <property type="entry name" value="FMN-bd"/>
</dbReference>
<sequence length="189" mass="20562">MSKGNDNNYKMFVVLTIIGAVSALVLAAVYSFTKEKIEYEYRLELLRALKVVLPEYNNEPDKDTLKTKDKTVYVAKKDGKIVGYAIQSVSEKGYGGSITVLLGVSTDGKITGVEILRHAETPGLGSHIEDKWFKDEFKGLTIKDKIAVKKDGGVIDQFSGATISPRAVAEAVKNGLDFVITNVIEGGSK</sequence>
<dbReference type="PANTHER" id="PTHR36118:SF1">
    <property type="entry name" value="ION-TRANSLOCATING OXIDOREDUCTASE COMPLEX SUBUNIT G"/>
    <property type="match status" value="1"/>
</dbReference>
<dbReference type="PANTHER" id="PTHR36118">
    <property type="entry name" value="ION-TRANSLOCATING OXIDOREDUCTASE COMPLEX SUBUNIT G"/>
    <property type="match status" value="1"/>
</dbReference>
<feature type="domain" description="FMN-binding" evidence="8">
    <location>
        <begin position="93"/>
        <end position="179"/>
    </location>
</feature>
<keyword evidence="4 6" id="KW-0288">FMN</keyword>
<dbReference type="SMART" id="SM00900">
    <property type="entry name" value="FMN_bind"/>
    <property type="match status" value="1"/>
</dbReference>
<dbReference type="EC" id="7.-.-.-" evidence="6"/>
<dbReference type="STRING" id="639282.DEFDS_0489"/>
<evidence type="ECO:0000256" key="5">
    <source>
        <dbReference type="ARBA" id="ARBA00022982"/>
    </source>
</evidence>
<dbReference type="GO" id="GO:0009055">
    <property type="term" value="F:electron transfer activity"/>
    <property type="evidence" value="ECO:0007669"/>
    <property type="project" value="InterPro"/>
</dbReference>
<organism evidence="9 10">
    <name type="scientific">Deferribacter desulfuricans (strain DSM 14783 / JCM 11476 / NBRC 101012 / SSM1)</name>
    <dbReference type="NCBI Taxonomy" id="639282"/>
    <lineage>
        <taxon>Bacteria</taxon>
        <taxon>Pseudomonadati</taxon>
        <taxon>Deferribacterota</taxon>
        <taxon>Deferribacteres</taxon>
        <taxon>Deferribacterales</taxon>
        <taxon>Deferribacteraceae</taxon>
        <taxon>Deferribacter</taxon>
    </lineage>
</organism>
<comment type="subcellular location">
    <subcellularLocation>
        <location evidence="6">Cell inner membrane</location>
        <topology evidence="6">Single-pass membrane protein</topology>
    </subcellularLocation>
</comment>
<keyword evidence="6" id="KW-1278">Translocase</keyword>
<accession>D3PBL0</accession>
<dbReference type="GO" id="GO:0005886">
    <property type="term" value="C:plasma membrane"/>
    <property type="evidence" value="ECO:0007669"/>
    <property type="project" value="UniProtKB-SubCell"/>
</dbReference>
<keyword evidence="6 7" id="KW-1133">Transmembrane helix</keyword>
<protein>
    <recommendedName>
        <fullName evidence="6">Ion-translocating oxidoreductase complex subunit G</fullName>
        <ecNumber evidence="6">7.-.-.-</ecNumber>
    </recommendedName>
    <alternativeName>
        <fullName evidence="6">Rnf electron transport complex subunit G</fullName>
    </alternativeName>
</protein>
<evidence type="ECO:0000256" key="7">
    <source>
        <dbReference type="SAM" id="Phobius"/>
    </source>
</evidence>
<dbReference type="KEGG" id="ddf:DEFDS_0489"/>
<proteinExistence type="inferred from homology"/>
<comment type="similarity">
    <text evidence="6">Belongs to the RnfG family.</text>
</comment>
<dbReference type="Pfam" id="PF04205">
    <property type="entry name" value="FMN_bind"/>
    <property type="match status" value="1"/>
</dbReference>
<dbReference type="Proteomes" id="UP000001520">
    <property type="component" value="Chromosome"/>
</dbReference>
<keyword evidence="6 7" id="KW-0472">Membrane</keyword>
<keyword evidence="5 6" id="KW-0249">Electron transport</keyword>
<dbReference type="GO" id="GO:0010181">
    <property type="term" value="F:FMN binding"/>
    <property type="evidence" value="ECO:0007669"/>
    <property type="project" value="InterPro"/>
</dbReference>
<dbReference type="HAMAP" id="MF_00479">
    <property type="entry name" value="RsxG_RnfG"/>
    <property type="match status" value="1"/>
</dbReference>
<keyword evidence="3 6" id="KW-0285">Flavoprotein</keyword>
<reference evidence="9 10" key="1">
    <citation type="journal article" date="2010" name="DNA Res.">
        <title>Bacterial lifestyle in a deep-sea hydrothermal vent chimney revealed by the genome sequence of the thermophilic bacterium Deferribacter desulfuricans SSM1.</title>
        <authorList>
            <person name="Takaki Y."/>
            <person name="Shimamura S."/>
            <person name="Nakagawa S."/>
            <person name="Fukuhara Y."/>
            <person name="Horikawa H."/>
            <person name="Ankai A."/>
            <person name="Harada T."/>
            <person name="Hosoyama A."/>
            <person name="Oguchi A."/>
            <person name="Fukui S."/>
            <person name="Fujita N."/>
            <person name="Takami H."/>
            <person name="Takai K."/>
        </authorList>
    </citation>
    <scope>NUCLEOTIDE SEQUENCE [LARGE SCALE GENOMIC DNA]</scope>
    <source>
        <strain evidence="10">DSM 14783 / JCM 11476 / NBRC 101012 / SSM1</strain>
    </source>
</reference>
<evidence type="ECO:0000313" key="9">
    <source>
        <dbReference type="EMBL" id="BAI79983.1"/>
    </source>
</evidence>
<evidence type="ECO:0000256" key="4">
    <source>
        <dbReference type="ARBA" id="ARBA00022643"/>
    </source>
</evidence>
<keyword evidence="6 7" id="KW-0812">Transmembrane</keyword>